<organism evidence="2 3">
    <name type="scientific">Klebsiella pneumoniae</name>
    <dbReference type="NCBI Taxonomy" id="573"/>
    <lineage>
        <taxon>Bacteria</taxon>
        <taxon>Pseudomonadati</taxon>
        <taxon>Pseudomonadota</taxon>
        <taxon>Gammaproteobacteria</taxon>
        <taxon>Enterobacterales</taxon>
        <taxon>Enterobacteriaceae</taxon>
        <taxon>Klebsiella/Raoultella group</taxon>
        <taxon>Klebsiella</taxon>
        <taxon>Klebsiella pneumoniae complex</taxon>
    </lineage>
</organism>
<accession>A0A2X3CRI9</accession>
<name>A0A2X3CRI9_KLEPN</name>
<reference evidence="2 3" key="1">
    <citation type="submission" date="2018-06" db="EMBL/GenBank/DDBJ databases">
        <authorList>
            <consortium name="Pathogen Informatics"/>
            <person name="Doyle S."/>
        </authorList>
    </citation>
    <scope>NUCLEOTIDE SEQUENCE [LARGE SCALE GENOMIC DNA]</scope>
    <source>
        <strain evidence="2 3">NCTC9128</strain>
    </source>
</reference>
<keyword evidence="1" id="KW-0732">Signal</keyword>
<evidence type="ECO:0000313" key="3">
    <source>
        <dbReference type="Proteomes" id="UP000251088"/>
    </source>
</evidence>
<evidence type="ECO:0000313" key="2">
    <source>
        <dbReference type="EMBL" id="SQC15134.1"/>
    </source>
</evidence>
<feature type="signal peptide" evidence="1">
    <location>
        <begin position="1"/>
        <end position="22"/>
    </location>
</feature>
<dbReference type="Proteomes" id="UP000251088">
    <property type="component" value="Unassembled WGS sequence"/>
</dbReference>
<proteinExistence type="predicted"/>
<dbReference type="AlphaFoldDB" id="A0A2X3CRI9"/>
<sequence length="57" mass="5912">MKWTHVGWLLAGLLTASASLRAADVTLTVNGKVGGQTLHGFPPSMPPSSWAISIPLA</sequence>
<evidence type="ECO:0000256" key="1">
    <source>
        <dbReference type="SAM" id="SignalP"/>
    </source>
</evidence>
<protein>
    <submittedName>
        <fullName evidence="2">Fimbrial protein FimG</fullName>
    </submittedName>
</protein>
<dbReference type="EMBL" id="UAWN01000012">
    <property type="protein sequence ID" value="SQC15134.1"/>
    <property type="molecule type" value="Genomic_DNA"/>
</dbReference>
<feature type="chain" id="PRO_5015991636" evidence="1">
    <location>
        <begin position="23"/>
        <end position="57"/>
    </location>
</feature>
<gene>
    <name evidence="2" type="primary">fimG_2</name>
    <name evidence="2" type="ORF">NCTC9128_03239</name>
</gene>